<accession>E1YBW6</accession>
<reference evidence="1" key="1">
    <citation type="journal article" date="2011" name="Environ. Microbiol.">
        <title>Genomic insights into the metabolic potential of the polycyclic aromatic hydrocarbon degrading sulfate-reducing Deltaproteobacterium N47.</title>
        <authorList>
            <person name="Bergmann F."/>
            <person name="Selesi D."/>
            <person name="Weinmaier T."/>
            <person name="Tischler P."/>
            <person name="Rattei T."/>
            <person name="Meckenstock R.U."/>
        </authorList>
    </citation>
    <scope>NUCLEOTIDE SEQUENCE</scope>
</reference>
<organism evidence="1">
    <name type="scientific">uncultured Desulfobacterium sp</name>
    <dbReference type="NCBI Taxonomy" id="201089"/>
    <lineage>
        <taxon>Bacteria</taxon>
        <taxon>Pseudomonadati</taxon>
        <taxon>Thermodesulfobacteriota</taxon>
        <taxon>Desulfobacteria</taxon>
        <taxon>Desulfobacterales</taxon>
        <taxon>Desulfobacteriaceae</taxon>
        <taxon>Desulfobacterium</taxon>
        <taxon>environmental samples</taxon>
    </lineage>
</organism>
<sequence>MKIEWDPVKAVGNLKKHGVSFEEAATALSDPMAVTGPDPDHSIYEERYVTFGISERRQVVVVSHTEGEETIRIISARKASKGERELYEEG</sequence>
<evidence type="ECO:0000313" key="1">
    <source>
        <dbReference type="EMBL" id="CBX28060.1"/>
    </source>
</evidence>
<dbReference type="EMBL" id="FR695868">
    <property type="protein sequence ID" value="CBX28060.1"/>
    <property type="molecule type" value="Genomic_DNA"/>
</dbReference>
<gene>
    <name evidence="1" type="ORF">N47_G33840</name>
    <name evidence="2" type="ORF">N47_G34370</name>
</gene>
<dbReference type="InterPro" id="IPR038573">
    <property type="entry name" value="BrnT_sf"/>
</dbReference>
<dbReference type="EMBL" id="FR695868">
    <property type="protein sequence ID" value="CBX28113.1"/>
    <property type="molecule type" value="Genomic_DNA"/>
</dbReference>
<proteinExistence type="predicted"/>
<dbReference type="InterPro" id="IPR007460">
    <property type="entry name" value="BrnT_toxin"/>
</dbReference>
<protein>
    <recommendedName>
        <fullName evidence="3">BrnT family toxin</fullName>
    </recommendedName>
</protein>
<evidence type="ECO:0000313" key="2">
    <source>
        <dbReference type="EMBL" id="CBX28113.1"/>
    </source>
</evidence>
<dbReference type="AlphaFoldDB" id="E1YBW6"/>
<evidence type="ECO:0008006" key="3">
    <source>
        <dbReference type="Google" id="ProtNLM"/>
    </source>
</evidence>
<dbReference type="Gene3D" id="3.10.450.530">
    <property type="entry name" value="Ribonuclease toxin, BrnT, of type II toxin-antitoxin system"/>
    <property type="match status" value="1"/>
</dbReference>
<name>E1YBW6_9BACT</name>
<dbReference type="Pfam" id="PF04365">
    <property type="entry name" value="BrnT_toxin"/>
    <property type="match status" value="1"/>
</dbReference>